<dbReference type="Proteomes" id="UP000886501">
    <property type="component" value="Unassembled WGS sequence"/>
</dbReference>
<sequence>MSSILSPYPSSPPPLSSLIRDPPDVIPSIDDLEALQAELKLLQQKTYERAKKAGNDLKAIEESMRRMKEKEKGKARAVEKARKDRAYTPSVNGDDSRLSVSSVPSVKASYGTSHMANGASSSRSSLDPRPSISDDLKKKKRKRDDGSDIELESQKMRKPSPALSQSLPPSHKPSKTTVSHSSTKVSQPIAAPDWSLPSSQKLLVTKSLVLPPPLPGPSKPTDVMDDFSRSKQPSQVLVTTFYTSVEPWLRPVKEEDIGFLEFNGDEVEPFVVPKLGRHYAEIWEEEDIPLYGAPLQSTLAARVASMSTTPPKGKWDPSTLTEQDLLSEERGHGPLTERLVSALLPIPNAEWRGVKAAEDAMEGRPANGATAAAGKEKLSAMELEQRLRDTMRYHGILDSNPDYSEAVDDPIASALRQSQEELRRVLATNKARKQRLVEIARDRLAYQEYMEARDSLDKNITTVYTKLQKKDAPKTIKKKKKGVVSVNDRAGSEPPQPPAPIPCPAGLGLGPDADNKLVVPDTLRDLVRTRKQWVQTVGGIFETKQKESPGRIWGLPQKSMFEGIDEEVRIALGKDKEKADGGAGDPMQVDNPVDPATSGKQVNGLH</sequence>
<dbReference type="EMBL" id="MU117964">
    <property type="protein sequence ID" value="KAF9653234.1"/>
    <property type="molecule type" value="Genomic_DNA"/>
</dbReference>
<keyword evidence="2" id="KW-1185">Reference proteome</keyword>
<evidence type="ECO:0000313" key="2">
    <source>
        <dbReference type="Proteomes" id="UP000886501"/>
    </source>
</evidence>
<organism evidence="1 2">
    <name type="scientific">Thelephora ganbajun</name>
    <name type="common">Ganba fungus</name>
    <dbReference type="NCBI Taxonomy" id="370292"/>
    <lineage>
        <taxon>Eukaryota</taxon>
        <taxon>Fungi</taxon>
        <taxon>Dikarya</taxon>
        <taxon>Basidiomycota</taxon>
        <taxon>Agaricomycotina</taxon>
        <taxon>Agaricomycetes</taxon>
        <taxon>Thelephorales</taxon>
        <taxon>Thelephoraceae</taxon>
        <taxon>Thelephora</taxon>
    </lineage>
</organism>
<reference evidence="1" key="2">
    <citation type="journal article" date="2020" name="Nat. Commun.">
        <title>Large-scale genome sequencing of mycorrhizal fungi provides insights into the early evolution of symbiotic traits.</title>
        <authorList>
            <person name="Miyauchi S."/>
            <person name="Kiss E."/>
            <person name="Kuo A."/>
            <person name="Drula E."/>
            <person name="Kohler A."/>
            <person name="Sanchez-Garcia M."/>
            <person name="Morin E."/>
            <person name="Andreopoulos B."/>
            <person name="Barry K.W."/>
            <person name="Bonito G."/>
            <person name="Buee M."/>
            <person name="Carver A."/>
            <person name="Chen C."/>
            <person name="Cichocki N."/>
            <person name="Clum A."/>
            <person name="Culley D."/>
            <person name="Crous P.W."/>
            <person name="Fauchery L."/>
            <person name="Girlanda M."/>
            <person name="Hayes R.D."/>
            <person name="Keri Z."/>
            <person name="LaButti K."/>
            <person name="Lipzen A."/>
            <person name="Lombard V."/>
            <person name="Magnuson J."/>
            <person name="Maillard F."/>
            <person name="Murat C."/>
            <person name="Nolan M."/>
            <person name="Ohm R.A."/>
            <person name="Pangilinan J."/>
            <person name="Pereira M.F."/>
            <person name="Perotto S."/>
            <person name="Peter M."/>
            <person name="Pfister S."/>
            <person name="Riley R."/>
            <person name="Sitrit Y."/>
            <person name="Stielow J.B."/>
            <person name="Szollosi G."/>
            <person name="Zifcakova L."/>
            <person name="Stursova M."/>
            <person name="Spatafora J.W."/>
            <person name="Tedersoo L."/>
            <person name="Vaario L.M."/>
            <person name="Yamada A."/>
            <person name="Yan M."/>
            <person name="Wang P."/>
            <person name="Xu J."/>
            <person name="Bruns T."/>
            <person name="Baldrian P."/>
            <person name="Vilgalys R."/>
            <person name="Dunand C."/>
            <person name="Henrissat B."/>
            <person name="Grigoriev I.V."/>
            <person name="Hibbett D."/>
            <person name="Nagy L.G."/>
            <person name="Martin F.M."/>
        </authorList>
    </citation>
    <scope>NUCLEOTIDE SEQUENCE</scope>
    <source>
        <strain evidence="1">P2</strain>
    </source>
</reference>
<protein>
    <submittedName>
        <fullName evidence="1">Uncharacterized protein</fullName>
    </submittedName>
</protein>
<reference evidence="1" key="1">
    <citation type="submission" date="2019-10" db="EMBL/GenBank/DDBJ databases">
        <authorList>
            <consortium name="DOE Joint Genome Institute"/>
            <person name="Kuo A."/>
            <person name="Miyauchi S."/>
            <person name="Kiss E."/>
            <person name="Drula E."/>
            <person name="Kohler A."/>
            <person name="Sanchez-Garcia M."/>
            <person name="Andreopoulos B."/>
            <person name="Barry K.W."/>
            <person name="Bonito G."/>
            <person name="Buee M."/>
            <person name="Carver A."/>
            <person name="Chen C."/>
            <person name="Cichocki N."/>
            <person name="Clum A."/>
            <person name="Culley D."/>
            <person name="Crous P.W."/>
            <person name="Fauchery L."/>
            <person name="Girlanda M."/>
            <person name="Hayes R."/>
            <person name="Keri Z."/>
            <person name="Labutti K."/>
            <person name="Lipzen A."/>
            <person name="Lombard V."/>
            <person name="Magnuson J."/>
            <person name="Maillard F."/>
            <person name="Morin E."/>
            <person name="Murat C."/>
            <person name="Nolan M."/>
            <person name="Ohm R."/>
            <person name="Pangilinan J."/>
            <person name="Pereira M."/>
            <person name="Perotto S."/>
            <person name="Peter M."/>
            <person name="Riley R."/>
            <person name="Sitrit Y."/>
            <person name="Stielow B."/>
            <person name="Szollosi G."/>
            <person name="Zifcakova L."/>
            <person name="Stursova M."/>
            <person name="Spatafora J.W."/>
            <person name="Tedersoo L."/>
            <person name="Vaario L.-M."/>
            <person name="Yamada A."/>
            <person name="Yan M."/>
            <person name="Wang P."/>
            <person name="Xu J."/>
            <person name="Bruns T."/>
            <person name="Baldrian P."/>
            <person name="Vilgalys R."/>
            <person name="Henrissat B."/>
            <person name="Grigoriev I.V."/>
            <person name="Hibbett D."/>
            <person name="Nagy L.G."/>
            <person name="Martin F.M."/>
        </authorList>
    </citation>
    <scope>NUCLEOTIDE SEQUENCE</scope>
    <source>
        <strain evidence="1">P2</strain>
    </source>
</reference>
<accession>A0ACB6ZUK9</accession>
<comment type="caution">
    <text evidence="1">The sequence shown here is derived from an EMBL/GenBank/DDBJ whole genome shotgun (WGS) entry which is preliminary data.</text>
</comment>
<proteinExistence type="predicted"/>
<name>A0ACB6ZUK9_THEGA</name>
<gene>
    <name evidence="1" type="ORF">BDM02DRAFT_3257822</name>
</gene>
<evidence type="ECO:0000313" key="1">
    <source>
        <dbReference type="EMBL" id="KAF9653234.1"/>
    </source>
</evidence>